<evidence type="ECO:0000313" key="4">
    <source>
        <dbReference type="Proteomes" id="UP000006294"/>
    </source>
</evidence>
<dbReference type="eggNOG" id="COG1476">
    <property type="taxonomic scope" value="Bacteria"/>
</dbReference>
<dbReference type="EMBL" id="AP012050">
    <property type="protein sequence ID" value="BAM47858.1"/>
    <property type="molecule type" value="Genomic_DNA"/>
</dbReference>
<dbReference type="STRING" id="698758.AXY_17260"/>
<dbReference type="KEGG" id="axl:AXY_17260"/>
<dbReference type="CDD" id="cd00093">
    <property type="entry name" value="HTH_XRE"/>
    <property type="match status" value="1"/>
</dbReference>
<gene>
    <name evidence="3" type="ordered locus">AXY_17260</name>
</gene>
<reference evidence="3 4" key="1">
    <citation type="submission" date="2011-01" db="EMBL/GenBank/DDBJ databases">
        <title>Whole genome sequence of Amphibacillus xylinus NBRC 15112.</title>
        <authorList>
            <person name="Nakazawa H."/>
            <person name="Katano Y."/>
            <person name="Nakamura S."/>
            <person name="Sasagawa M."/>
            <person name="Fukada J."/>
            <person name="Arai T."/>
            <person name="Sasakura N."/>
            <person name="Mochizuki D."/>
            <person name="Hosoyama A."/>
            <person name="Harada K."/>
            <person name="Horikawa H."/>
            <person name="Kato Y."/>
            <person name="Harada T."/>
            <person name="Sasaki K."/>
            <person name="Sekiguchi M."/>
            <person name="Hodoyama M."/>
            <person name="Nishiko R."/>
            <person name="Narita H."/>
            <person name="Hanamaki A."/>
            <person name="Hata C."/>
            <person name="Konno Y."/>
            <person name="Niimura Y."/>
            <person name="Yamazaki S."/>
            <person name="Fujita N."/>
        </authorList>
    </citation>
    <scope>NUCLEOTIDE SEQUENCE [LARGE SCALE GENOMIC DNA]</scope>
    <source>
        <strain evidence="4">ATCC 51415 / DSM 6626 / JCM 7361 / LMG 17667 / NBRC 15112 / Ep01</strain>
    </source>
</reference>
<evidence type="ECO:0000313" key="3">
    <source>
        <dbReference type="EMBL" id="BAM47858.1"/>
    </source>
</evidence>
<name>K0J7S1_AMPXN</name>
<organism evidence="3 4">
    <name type="scientific">Amphibacillus xylanus (strain ATCC 51415 / DSM 6626 / JCM 7361 / LMG 17667 / NBRC 15112 / Ep01)</name>
    <dbReference type="NCBI Taxonomy" id="698758"/>
    <lineage>
        <taxon>Bacteria</taxon>
        <taxon>Bacillati</taxon>
        <taxon>Bacillota</taxon>
        <taxon>Bacilli</taxon>
        <taxon>Bacillales</taxon>
        <taxon>Bacillaceae</taxon>
        <taxon>Amphibacillus</taxon>
    </lineage>
</organism>
<proteinExistence type="predicted"/>
<dbReference type="Proteomes" id="UP000006294">
    <property type="component" value="Chromosome"/>
</dbReference>
<dbReference type="GO" id="GO:0003677">
    <property type="term" value="F:DNA binding"/>
    <property type="evidence" value="ECO:0007669"/>
    <property type="project" value="UniProtKB-KW"/>
</dbReference>
<dbReference type="InterPro" id="IPR010982">
    <property type="entry name" value="Lambda_DNA-bd_dom_sf"/>
</dbReference>
<evidence type="ECO:0000256" key="1">
    <source>
        <dbReference type="ARBA" id="ARBA00023125"/>
    </source>
</evidence>
<sequence>MPLYNQLKMYRAKLGLNQAEMGKRVGVSRQTISLIERGDYSPSVTLALKLAQVCGVKVEDIFNYEEDENESKET</sequence>
<dbReference type="SUPFAM" id="SSF47413">
    <property type="entry name" value="lambda repressor-like DNA-binding domains"/>
    <property type="match status" value="1"/>
</dbReference>
<dbReference type="OrthoDB" id="9808239at2"/>
<dbReference type="Pfam" id="PF01381">
    <property type="entry name" value="HTH_3"/>
    <property type="match status" value="1"/>
</dbReference>
<dbReference type="RefSeq" id="WP_015010449.1">
    <property type="nucleotide sequence ID" value="NC_018704.1"/>
</dbReference>
<protein>
    <submittedName>
        <fullName evidence="3">Putative DNA-binding protein</fullName>
    </submittedName>
</protein>
<dbReference type="SMART" id="SM00530">
    <property type="entry name" value="HTH_XRE"/>
    <property type="match status" value="1"/>
</dbReference>
<dbReference type="PROSITE" id="PS50943">
    <property type="entry name" value="HTH_CROC1"/>
    <property type="match status" value="1"/>
</dbReference>
<dbReference type="PATRIC" id="fig|698758.3.peg.1723"/>
<accession>K0J7S1</accession>
<keyword evidence="1 3" id="KW-0238">DNA-binding</keyword>
<dbReference type="InterPro" id="IPR001387">
    <property type="entry name" value="Cro/C1-type_HTH"/>
</dbReference>
<evidence type="ECO:0000259" key="2">
    <source>
        <dbReference type="PROSITE" id="PS50943"/>
    </source>
</evidence>
<dbReference type="PANTHER" id="PTHR46558:SF12">
    <property type="entry name" value="DNA-BINDING PROTEIN"/>
    <property type="match status" value="1"/>
</dbReference>
<dbReference type="HOGENOM" id="CLU_066192_44_1_9"/>
<keyword evidence="4" id="KW-1185">Reference proteome</keyword>
<feature type="domain" description="HTH cro/C1-type" evidence="2">
    <location>
        <begin position="7"/>
        <end position="61"/>
    </location>
</feature>
<dbReference type="Gene3D" id="1.10.260.40">
    <property type="entry name" value="lambda repressor-like DNA-binding domains"/>
    <property type="match status" value="1"/>
</dbReference>
<dbReference type="AlphaFoldDB" id="K0J7S1"/>
<dbReference type="PANTHER" id="PTHR46558">
    <property type="entry name" value="TRACRIPTIONAL REGULATORY PROTEIN-RELATED-RELATED"/>
    <property type="match status" value="1"/>
</dbReference>